<dbReference type="Proteomes" id="UP001433508">
    <property type="component" value="Unassembled WGS sequence"/>
</dbReference>
<dbReference type="EMBL" id="MU971542">
    <property type="protein sequence ID" value="KAK9233961.1"/>
    <property type="molecule type" value="Genomic_DNA"/>
</dbReference>
<evidence type="ECO:0000313" key="2">
    <source>
        <dbReference type="Proteomes" id="UP001433508"/>
    </source>
</evidence>
<sequence length="549" mass="63118">MAILSSVVTCSRRVEPFGDVLEVVKQVVQRYPTASKWGLTYDVGCELESSLAVKSLTRNSWLQSISLRSTPTNFPVNLGDIDGEGIERYWSRAAFLVRQLQTSSAIHRLQSLDAHIEYTSSCITRQFGATLCDRLWRVGKTLQAATLDLQNLNINKDDIVAQIDSQKTCVINRRKQTLPPRLRQIREVADNIEKLIIERNYELEQVHTRLRGHKTSQASYQLLYKKTNASKHCRFWTELGRLRRLQALRHLDHDSSQTFFLAMIDSCTDFLLGRAIANVVQITDLWKQQIDLGINPHPKPRSANVQAMLNGTAPPARYSIFDGYNTEGMLKISRATLSHQGSYGDRIQGLLDFLLGNYMLLRGNNRRNIEMADLYLLPHETEGPTQCNVLVILLSNRKTNQHGRVDHAGAMRNQDVLVCPFFMLLLHFFYRFHLDKEPFPVLRSNQQWFDTKLFFQYSPRKRATDRTTGIEYRSTQMKWTNRMFKEAAAFVDELSLHKCYKLVLGSELAVDKLARIAPFLYCNGSWYLQLLLSSSTFCNTYGESPLYRS</sequence>
<accession>A0ACC3SRG6</accession>
<name>A0ACC3SRG6_LIPKO</name>
<gene>
    <name evidence="1" type="ORF">V1525DRAFT_391927</name>
</gene>
<organism evidence="1 2">
    <name type="scientific">Lipomyces kononenkoae</name>
    <name type="common">Yeast</name>
    <dbReference type="NCBI Taxonomy" id="34357"/>
    <lineage>
        <taxon>Eukaryota</taxon>
        <taxon>Fungi</taxon>
        <taxon>Dikarya</taxon>
        <taxon>Ascomycota</taxon>
        <taxon>Saccharomycotina</taxon>
        <taxon>Lipomycetes</taxon>
        <taxon>Lipomycetales</taxon>
        <taxon>Lipomycetaceae</taxon>
        <taxon>Lipomyces</taxon>
    </lineage>
</organism>
<reference evidence="2" key="1">
    <citation type="journal article" date="2024" name="Front. Bioeng. Biotechnol.">
        <title>Genome-scale model development and genomic sequencing of the oleaginous clade Lipomyces.</title>
        <authorList>
            <person name="Czajka J.J."/>
            <person name="Han Y."/>
            <person name="Kim J."/>
            <person name="Mondo S.J."/>
            <person name="Hofstad B.A."/>
            <person name="Robles A."/>
            <person name="Haridas S."/>
            <person name="Riley R."/>
            <person name="LaButti K."/>
            <person name="Pangilinan J."/>
            <person name="Andreopoulos W."/>
            <person name="Lipzen A."/>
            <person name="Yan J."/>
            <person name="Wang M."/>
            <person name="Ng V."/>
            <person name="Grigoriev I.V."/>
            <person name="Spatafora J.W."/>
            <person name="Magnuson J.K."/>
            <person name="Baker S.E."/>
            <person name="Pomraning K.R."/>
        </authorList>
    </citation>
    <scope>NUCLEOTIDE SEQUENCE [LARGE SCALE GENOMIC DNA]</scope>
    <source>
        <strain evidence="2">CBS 7786</strain>
    </source>
</reference>
<keyword evidence="2" id="KW-1185">Reference proteome</keyword>
<protein>
    <submittedName>
        <fullName evidence="1">Uncharacterized protein</fullName>
    </submittedName>
</protein>
<comment type="caution">
    <text evidence="1">The sequence shown here is derived from an EMBL/GenBank/DDBJ whole genome shotgun (WGS) entry which is preliminary data.</text>
</comment>
<proteinExistence type="predicted"/>
<feature type="non-terminal residue" evidence="1">
    <location>
        <position position="549"/>
    </location>
</feature>
<evidence type="ECO:0000313" key="1">
    <source>
        <dbReference type="EMBL" id="KAK9233961.1"/>
    </source>
</evidence>